<dbReference type="EMBL" id="MU802014">
    <property type="protein sequence ID" value="KAJ3983659.1"/>
    <property type="molecule type" value="Genomic_DNA"/>
</dbReference>
<reference evidence="2 4" key="3">
    <citation type="journal article" date="2023" name="Proc. Natl. Acad. Sci. U.S.A.">
        <title>A global phylogenomic analysis of the shiitake genus Lentinula.</title>
        <authorList>
            <person name="Sierra-Patev S."/>
            <person name="Min B."/>
            <person name="Naranjo-Ortiz M."/>
            <person name="Looney B."/>
            <person name="Konkel Z."/>
            <person name="Slot J.C."/>
            <person name="Sakamoto Y."/>
            <person name="Steenwyk J.L."/>
            <person name="Rokas A."/>
            <person name="Carro J."/>
            <person name="Camarero S."/>
            <person name="Ferreira P."/>
            <person name="Molpeceres G."/>
            <person name="Ruiz-Duenas F.J."/>
            <person name="Serrano A."/>
            <person name="Henrissat B."/>
            <person name="Drula E."/>
            <person name="Hughes K.W."/>
            <person name="Mata J.L."/>
            <person name="Ishikawa N.K."/>
            <person name="Vargas-Isla R."/>
            <person name="Ushijima S."/>
            <person name="Smith C.A."/>
            <person name="Donoghue J."/>
            <person name="Ahrendt S."/>
            <person name="Andreopoulos W."/>
            <person name="He G."/>
            <person name="LaButti K."/>
            <person name="Lipzen A."/>
            <person name="Ng V."/>
            <person name="Riley R."/>
            <person name="Sandor L."/>
            <person name="Barry K."/>
            <person name="Martinez A.T."/>
            <person name="Xiao Y."/>
            <person name="Gibbons J.G."/>
            <person name="Terashima K."/>
            <person name="Grigoriev I.V."/>
            <person name="Hibbett D."/>
        </authorList>
    </citation>
    <scope>NUCLEOTIDE SEQUENCE [LARGE SCALE GENOMIC DNA]</scope>
    <source>
        <strain evidence="2 4">TFB7810</strain>
    </source>
</reference>
<reference evidence="2" key="2">
    <citation type="submission" date="2022-08" db="EMBL/GenBank/DDBJ databases">
        <authorList>
            <consortium name="DOE Joint Genome Institute"/>
            <person name="Min B."/>
            <person name="Sierra-Patev S."/>
            <person name="Naranjo-Ortiz M."/>
            <person name="Looney B."/>
            <person name="Konkel Z."/>
            <person name="Slot J.C."/>
            <person name="Sakamoto Y."/>
            <person name="Steenwyk J.L."/>
            <person name="Rokas A."/>
            <person name="Carro J."/>
            <person name="Camarero S."/>
            <person name="Ferreira P."/>
            <person name="Molpeceres G."/>
            <person name="Ruiz-duenas F.J."/>
            <person name="Serrano A."/>
            <person name="Henrissat B."/>
            <person name="Drula E."/>
            <person name="Hughes K.W."/>
            <person name="Mata J.L."/>
            <person name="Ishikawa N.K."/>
            <person name="Vargas-Isla R."/>
            <person name="Ushijima S."/>
            <person name="Smith C.A."/>
            <person name="Ahrendt S."/>
            <person name="Andreopoulos W."/>
            <person name="He G."/>
            <person name="LaButti K."/>
            <person name="Lipzen A."/>
            <person name="Ng V."/>
            <person name="Riley R."/>
            <person name="Sandor L."/>
            <person name="Barry K."/>
            <person name="Martinez A.T."/>
            <person name="Xiao Y."/>
            <person name="Gibbons J.G."/>
            <person name="Terashima K."/>
            <person name="Hibbett D.S."/>
            <person name="Grigoriev I.V."/>
        </authorList>
    </citation>
    <scope>NUCLEOTIDE SEQUENCE</scope>
    <source>
        <strain evidence="2">TFB7810</strain>
    </source>
</reference>
<gene>
    <name evidence="2" type="ORF">DFH05DRAFT_1138603</name>
    <name evidence="3" type="ORF">F5890DRAFT_154273</name>
</gene>
<evidence type="ECO:0000313" key="4">
    <source>
        <dbReference type="Proteomes" id="UP001142393"/>
    </source>
</evidence>
<comment type="caution">
    <text evidence="2">The sequence shown here is derived from an EMBL/GenBank/DDBJ whole genome shotgun (WGS) entry which is preliminary data.</text>
</comment>
<name>A0A9W8NZR1_9AGAR</name>
<accession>A0A9W8NZR1</accession>
<feature type="compositionally biased region" description="Acidic residues" evidence="1">
    <location>
        <begin position="1"/>
        <end position="47"/>
    </location>
</feature>
<sequence>MSGEEPEVIDLTGLDENDSEQDDQEDGSDQDDEEDSGQSSDDSDDSVEVQINSDTRSRLYLSLAALPETQVRSILNQLIEQVPAVEYALTRELVTLKRKLDHHDYERHLERCKNCYEEFDTQLKKRNNECSFHPGSLEPDYASFPDWDEDVHGPIDNEETRRHYPENFIWSCCQADGNSEGCVHGVHQSANAQKKARVAA</sequence>
<evidence type="ECO:0008006" key="5">
    <source>
        <dbReference type="Google" id="ProtNLM"/>
    </source>
</evidence>
<evidence type="ECO:0000313" key="2">
    <source>
        <dbReference type="EMBL" id="KAJ3744010.1"/>
    </source>
</evidence>
<dbReference type="EMBL" id="JANVFU010000007">
    <property type="protein sequence ID" value="KAJ3744010.1"/>
    <property type="molecule type" value="Genomic_DNA"/>
</dbReference>
<evidence type="ECO:0000313" key="3">
    <source>
        <dbReference type="EMBL" id="KAJ3983659.1"/>
    </source>
</evidence>
<dbReference type="AlphaFoldDB" id="A0A9W8NZR1"/>
<protein>
    <recommendedName>
        <fullName evidence="5">C2H2-type domain-containing protein</fullName>
    </recommendedName>
</protein>
<feature type="region of interest" description="Disordered" evidence="1">
    <location>
        <begin position="1"/>
        <end position="48"/>
    </location>
</feature>
<accession>A0AA38PXM0</accession>
<keyword evidence="4" id="KW-1185">Reference proteome</keyword>
<evidence type="ECO:0000256" key="1">
    <source>
        <dbReference type="SAM" id="MobiDB-lite"/>
    </source>
</evidence>
<dbReference type="PANTHER" id="PTHR38167:SF1">
    <property type="entry name" value="C2H2-TYPE DOMAIN-CONTAINING PROTEIN"/>
    <property type="match status" value="1"/>
</dbReference>
<dbReference type="Proteomes" id="UP001163850">
    <property type="component" value="Unassembled WGS sequence"/>
</dbReference>
<organism evidence="2 4">
    <name type="scientific">Lentinula detonsa</name>
    <dbReference type="NCBI Taxonomy" id="2804962"/>
    <lineage>
        <taxon>Eukaryota</taxon>
        <taxon>Fungi</taxon>
        <taxon>Dikarya</taxon>
        <taxon>Basidiomycota</taxon>
        <taxon>Agaricomycotina</taxon>
        <taxon>Agaricomycetes</taxon>
        <taxon>Agaricomycetidae</taxon>
        <taxon>Agaricales</taxon>
        <taxon>Marasmiineae</taxon>
        <taxon>Omphalotaceae</taxon>
        <taxon>Lentinula</taxon>
    </lineage>
</organism>
<reference evidence="3" key="1">
    <citation type="submission" date="2022-08" db="EMBL/GenBank/DDBJ databases">
        <authorList>
            <consortium name="DOE Joint Genome Institute"/>
            <person name="Min B."/>
            <person name="Riley R."/>
            <person name="Sierra-Patev S."/>
            <person name="Naranjo-Ortiz M."/>
            <person name="Looney B."/>
            <person name="Konkel Z."/>
            <person name="Slot J.C."/>
            <person name="Sakamoto Y."/>
            <person name="Steenwyk J.L."/>
            <person name="Rokas A."/>
            <person name="Carro J."/>
            <person name="Camarero S."/>
            <person name="Ferreira P."/>
            <person name="Molpeceres G."/>
            <person name="Ruiz-Duenas F.J."/>
            <person name="Serrano A."/>
            <person name="Henrissat B."/>
            <person name="Drula E."/>
            <person name="Hughes K.W."/>
            <person name="Mata J.L."/>
            <person name="Ishikawa N.K."/>
            <person name="Vargas-Isla R."/>
            <person name="Ushijima S."/>
            <person name="Smith C.A."/>
            <person name="Ahrendt S."/>
            <person name="Andreopoulos W."/>
            <person name="He G."/>
            <person name="Labutti K."/>
            <person name="Lipzen A."/>
            <person name="Ng V."/>
            <person name="Sandor L."/>
            <person name="Barry K."/>
            <person name="Martinez A.T."/>
            <person name="Xiao Y."/>
            <person name="Gibbons J.G."/>
            <person name="Terashima K."/>
            <person name="Hibbett D.S."/>
            <person name="Grigoriev I.V."/>
        </authorList>
    </citation>
    <scope>NUCLEOTIDE SEQUENCE</scope>
    <source>
        <strain evidence="3">TFB7829</strain>
    </source>
</reference>
<proteinExistence type="predicted"/>
<dbReference type="PANTHER" id="PTHR38167">
    <property type="entry name" value="C2H2-TYPE DOMAIN-CONTAINING PROTEIN"/>
    <property type="match status" value="1"/>
</dbReference>
<dbReference type="Proteomes" id="UP001142393">
    <property type="component" value="Unassembled WGS sequence"/>
</dbReference>